<protein>
    <submittedName>
        <fullName evidence="1">Uncharacterized protein</fullName>
    </submittedName>
</protein>
<dbReference type="RefSeq" id="WP_267537459.1">
    <property type="nucleotide sequence ID" value="NZ_JAPNKA010000001.1"/>
</dbReference>
<keyword evidence="2" id="KW-1185">Reference proteome</keyword>
<gene>
    <name evidence="1" type="ORF">OV287_29930</name>
</gene>
<reference evidence="1 2" key="1">
    <citation type="submission" date="2022-11" db="EMBL/GenBank/DDBJ databases">
        <title>Minimal conservation of predation-associated metabolite biosynthetic gene clusters underscores biosynthetic potential of Myxococcota including descriptions for ten novel species: Archangium lansinium sp. nov., Myxococcus landrumus sp. nov., Nannocystis bai.</title>
        <authorList>
            <person name="Ahearne A."/>
            <person name="Stevens C."/>
            <person name="Phillips K."/>
        </authorList>
    </citation>
    <scope>NUCLEOTIDE SEQUENCE [LARGE SCALE GENOMIC DNA]</scope>
    <source>
        <strain evidence="1 2">MIWBW</strain>
    </source>
</reference>
<evidence type="ECO:0000313" key="2">
    <source>
        <dbReference type="Proteomes" id="UP001207654"/>
    </source>
</evidence>
<sequence>MHAPLTYLDKDGSQRSIDPSGLSFEGAELVVDPVKIPIGEFDWMENWLKFLARTGVVVAAPPDTQPARPAMVLQARNPGSAGNDIEIEITYADPPNTFTLKATQTDVYEGLTLETLPVLLGTELKAGTRPGLVRVKGTPVAMPKARPGKLVGADANSRGSLDVAGTTGTAFTLEARDTGAETIDVEIDEVTERTFTLTAKWTKSVSGLQASNLEKELAKFGHVLTASKPTGGFALPRAGTFQLNGGKDSTFASFVPAAQPT</sequence>
<dbReference type="EMBL" id="JAPNKA010000001">
    <property type="protein sequence ID" value="MCY1078694.1"/>
    <property type="molecule type" value="Genomic_DNA"/>
</dbReference>
<comment type="caution">
    <text evidence="1">The sequence shown here is derived from an EMBL/GenBank/DDBJ whole genome shotgun (WGS) entry which is preliminary data.</text>
</comment>
<dbReference type="Proteomes" id="UP001207654">
    <property type="component" value="Unassembled WGS sequence"/>
</dbReference>
<proteinExistence type="predicted"/>
<evidence type="ECO:0000313" key="1">
    <source>
        <dbReference type="EMBL" id="MCY1078694.1"/>
    </source>
</evidence>
<accession>A0ABT4ABT4</accession>
<name>A0ABT4ABT4_9BACT</name>
<organism evidence="1 2">
    <name type="scientific">Archangium lansingense</name>
    <dbReference type="NCBI Taxonomy" id="2995310"/>
    <lineage>
        <taxon>Bacteria</taxon>
        <taxon>Pseudomonadati</taxon>
        <taxon>Myxococcota</taxon>
        <taxon>Myxococcia</taxon>
        <taxon>Myxococcales</taxon>
        <taxon>Cystobacterineae</taxon>
        <taxon>Archangiaceae</taxon>
        <taxon>Archangium</taxon>
    </lineage>
</organism>